<sequence length="148" mass="17311">MGIFFTKKLCYLFIILSCFTSFCVTPSVSCFLTIPWFIQIYDGIPNSTISVHVKSKDDDLGFHNITYYNSYSFHFCENVIHSTLFWADFSYGSKFVHFNVIDDKVMEIIGGILFAKSHAYWLMKEDGYYLSNKSRAYDDPSWMLMGKW</sequence>
<evidence type="ECO:0000256" key="7">
    <source>
        <dbReference type="SAM" id="Phobius"/>
    </source>
</evidence>
<evidence type="ECO:0000313" key="10">
    <source>
        <dbReference type="Proteomes" id="UP000215914"/>
    </source>
</evidence>
<evidence type="ECO:0000256" key="4">
    <source>
        <dbReference type="ARBA" id="ARBA00022525"/>
    </source>
</evidence>
<evidence type="ECO:0000313" key="8">
    <source>
        <dbReference type="EMBL" id="KAF5778469.1"/>
    </source>
</evidence>
<dbReference type="PANTHER" id="PTHR31232">
    <property type="match status" value="1"/>
</dbReference>
<comment type="subcellular location">
    <subcellularLocation>
        <location evidence="1 6">Secreted</location>
    </subcellularLocation>
</comment>
<dbReference type="Pfam" id="PF05938">
    <property type="entry name" value="Self-incomp_S1"/>
    <property type="match status" value="1"/>
</dbReference>
<dbReference type="InParanoid" id="A0A251T333"/>
<dbReference type="PANTHER" id="PTHR31232:SF172">
    <property type="entry name" value="S-PROTEIN HOMOLOG"/>
    <property type="match status" value="1"/>
</dbReference>
<dbReference type="GO" id="GO:0005576">
    <property type="term" value="C:extracellular region"/>
    <property type="evidence" value="ECO:0007669"/>
    <property type="project" value="UniProtKB-SubCell"/>
</dbReference>
<evidence type="ECO:0000256" key="5">
    <source>
        <dbReference type="ARBA" id="ARBA00022729"/>
    </source>
</evidence>
<evidence type="ECO:0000313" key="9">
    <source>
        <dbReference type="EMBL" id="OTG05530.1"/>
    </source>
</evidence>
<dbReference type="GO" id="GO:0060320">
    <property type="term" value="P:rejection of self pollen"/>
    <property type="evidence" value="ECO:0007669"/>
    <property type="project" value="UniProtKB-KW"/>
</dbReference>
<proteinExistence type="inferred from homology"/>
<keyword evidence="7" id="KW-1133">Transmembrane helix</keyword>
<reference evidence="9" key="2">
    <citation type="submission" date="2017-02" db="EMBL/GenBank/DDBJ databases">
        <title>Sunflower complete genome.</title>
        <authorList>
            <person name="Langlade N."/>
            <person name="Munos S."/>
        </authorList>
    </citation>
    <scope>NUCLEOTIDE SEQUENCE [LARGE SCALE GENOMIC DNA]</scope>
    <source>
        <tissue evidence="9">Leaves</tissue>
    </source>
</reference>
<keyword evidence="5" id="KW-0732">Signal</keyword>
<dbReference type="EMBL" id="MNCJ02000327">
    <property type="protein sequence ID" value="KAF5778469.1"/>
    <property type="molecule type" value="Genomic_DNA"/>
</dbReference>
<evidence type="ECO:0000256" key="1">
    <source>
        <dbReference type="ARBA" id="ARBA00004613"/>
    </source>
</evidence>
<keyword evidence="7" id="KW-0812">Transmembrane</keyword>
<keyword evidence="7" id="KW-0472">Membrane</keyword>
<evidence type="ECO:0000256" key="2">
    <source>
        <dbReference type="ARBA" id="ARBA00005581"/>
    </source>
</evidence>
<dbReference type="Gramene" id="mRNA:HanXRQr2_Chr12g0547861">
    <property type="protein sequence ID" value="CDS:HanXRQr2_Chr12g0547861.1"/>
    <property type="gene ID" value="HanXRQr2_Chr12g0547861"/>
</dbReference>
<feature type="transmembrane region" description="Helical" evidence="7">
    <location>
        <begin position="12"/>
        <end position="38"/>
    </location>
</feature>
<evidence type="ECO:0000256" key="3">
    <source>
        <dbReference type="ARBA" id="ARBA00022471"/>
    </source>
</evidence>
<reference evidence="8" key="3">
    <citation type="submission" date="2020-06" db="EMBL/GenBank/DDBJ databases">
        <title>Helianthus annuus Genome sequencing and assembly Release 2.</title>
        <authorList>
            <person name="Gouzy J."/>
            <person name="Langlade N."/>
            <person name="Munos S."/>
        </authorList>
    </citation>
    <scope>NUCLEOTIDE SEQUENCE</scope>
    <source>
        <tissue evidence="8">Leaves</tissue>
    </source>
</reference>
<dbReference type="InterPro" id="IPR010264">
    <property type="entry name" value="Self-incomp_S1"/>
</dbReference>
<protein>
    <recommendedName>
        <fullName evidence="6">S-protein homolog</fullName>
    </recommendedName>
</protein>
<dbReference type="EMBL" id="CM007901">
    <property type="protein sequence ID" value="OTG05530.1"/>
    <property type="molecule type" value="Genomic_DNA"/>
</dbReference>
<gene>
    <name evidence="9" type="primary">SPH1</name>
    <name evidence="9" type="ORF">HannXRQ_Chr12g0374561</name>
    <name evidence="8" type="ORF">HanXRQr2_Chr12g0547861</name>
</gene>
<comment type="similarity">
    <text evidence="2 6">Belongs to the plant self-incompatibility (S1) protein family.</text>
</comment>
<organism evidence="9 10">
    <name type="scientific">Helianthus annuus</name>
    <name type="common">Common sunflower</name>
    <dbReference type="NCBI Taxonomy" id="4232"/>
    <lineage>
        <taxon>Eukaryota</taxon>
        <taxon>Viridiplantae</taxon>
        <taxon>Streptophyta</taxon>
        <taxon>Embryophyta</taxon>
        <taxon>Tracheophyta</taxon>
        <taxon>Spermatophyta</taxon>
        <taxon>Magnoliopsida</taxon>
        <taxon>eudicotyledons</taxon>
        <taxon>Gunneridae</taxon>
        <taxon>Pentapetalae</taxon>
        <taxon>asterids</taxon>
        <taxon>campanulids</taxon>
        <taxon>Asterales</taxon>
        <taxon>Asteraceae</taxon>
        <taxon>Asteroideae</taxon>
        <taxon>Heliantheae alliance</taxon>
        <taxon>Heliantheae</taxon>
        <taxon>Helianthus</taxon>
    </lineage>
</organism>
<keyword evidence="10" id="KW-1185">Reference proteome</keyword>
<dbReference type="Proteomes" id="UP000215914">
    <property type="component" value="Chromosome 12"/>
</dbReference>
<keyword evidence="4 6" id="KW-0964">Secreted</keyword>
<keyword evidence="3 6" id="KW-0713">Self-incompatibility</keyword>
<name>A0A251T333_HELAN</name>
<dbReference type="AlphaFoldDB" id="A0A251T333"/>
<accession>A0A251T333</accession>
<reference evidence="8 10" key="1">
    <citation type="journal article" date="2017" name="Nature">
        <title>The sunflower genome provides insights into oil metabolism, flowering and Asterid evolution.</title>
        <authorList>
            <person name="Badouin H."/>
            <person name="Gouzy J."/>
            <person name="Grassa C.J."/>
            <person name="Murat F."/>
            <person name="Staton S.E."/>
            <person name="Cottret L."/>
            <person name="Lelandais-Briere C."/>
            <person name="Owens G.L."/>
            <person name="Carrere S."/>
            <person name="Mayjonade B."/>
            <person name="Legrand L."/>
            <person name="Gill N."/>
            <person name="Kane N.C."/>
            <person name="Bowers J.E."/>
            <person name="Hubner S."/>
            <person name="Bellec A."/>
            <person name="Berard A."/>
            <person name="Berges H."/>
            <person name="Blanchet N."/>
            <person name="Boniface M.C."/>
            <person name="Brunel D."/>
            <person name="Catrice O."/>
            <person name="Chaidir N."/>
            <person name="Claudel C."/>
            <person name="Donnadieu C."/>
            <person name="Faraut T."/>
            <person name="Fievet G."/>
            <person name="Helmstetter N."/>
            <person name="King M."/>
            <person name="Knapp S.J."/>
            <person name="Lai Z."/>
            <person name="Le Paslier M.C."/>
            <person name="Lippi Y."/>
            <person name="Lorenzon L."/>
            <person name="Mandel J.R."/>
            <person name="Marage G."/>
            <person name="Marchand G."/>
            <person name="Marquand E."/>
            <person name="Bret-Mestries E."/>
            <person name="Morien E."/>
            <person name="Nambeesan S."/>
            <person name="Nguyen T."/>
            <person name="Pegot-Espagnet P."/>
            <person name="Pouilly N."/>
            <person name="Raftis F."/>
            <person name="Sallet E."/>
            <person name="Schiex T."/>
            <person name="Thomas J."/>
            <person name="Vandecasteele C."/>
            <person name="Vares D."/>
            <person name="Vear F."/>
            <person name="Vautrin S."/>
            <person name="Crespi M."/>
            <person name="Mangin B."/>
            <person name="Burke J.M."/>
            <person name="Salse J."/>
            <person name="Munos S."/>
            <person name="Vincourt P."/>
            <person name="Rieseberg L.H."/>
            <person name="Langlade N.B."/>
        </authorList>
    </citation>
    <scope>NUCLEOTIDE SEQUENCE [LARGE SCALE GENOMIC DNA]</scope>
    <source>
        <strain evidence="10">cv. SF193</strain>
        <tissue evidence="8">Leaves</tissue>
    </source>
</reference>
<evidence type="ECO:0000256" key="6">
    <source>
        <dbReference type="RuleBase" id="RU367044"/>
    </source>
</evidence>